<evidence type="ECO:0000256" key="1">
    <source>
        <dbReference type="SAM" id="Coils"/>
    </source>
</evidence>
<evidence type="ECO:0000313" key="3">
    <source>
        <dbReference type="Proteomes" id="UP000268014"/>
    </source>
</evidence>
<reference evidence="4" key="1">
    <citation type="submission" date="2017-02" db="UniProtKB">
        <authorList>
            <consortium name="WormBaseParasite"/>
        </authorList>
    </citation>
    <scope>IDENTIFICATION</scope>
</reference>
<keyword evidence="3" id="KW-1185">Reference proteome</keyword>
<accession>A0A0N4X1H4</accession>
<keyword evidence="1" id="KW-0175">Coiled coil</keyword>
<dbReference type="EMBL" id="UZAF01020381">
    <property type="protein sequence ID" value="VDO69358.1"/>
    <property type="molecule type" value="Genomic_DNA"/>
</dbReference>
<protein>
    <submittedName>
        <fullName evidence="4">Phorbol-ester/DAG-type domain-containing protein</fullName>
    </submittedName>
</protein>
<gene>
    <name evidence="2" type="ORF">HPLM_LOCUS18162</name>
</gene>
<dbReference type="AlphaFoldDB" id="A0A0N4X1H4"/>
<evidence type="ECO:0000313" key="2">
    <source>
        <dbReference type="EMBL" id="VDO69358.1"/>
    </source>
</evidence>
<dbReference type="Proteomes" id="UP000268014">
    <property type="component" value="Unassembled WGS sequence"/>
</dbReference>
<dbReference type="WBParaSite" id="HPLM_0001817001-mRNA-1">
    <property type="protein sequence ID" value="HPLM_0001817001-mRNA-1"/>
    <property type="gene ID" value="HPLM_0001817001"/>
</dbReference>
<proteinExistence type="predicted"/>
<feature type="coiled-coil region" evidence="1">
    <location>
        <begin position="93"/>
        <end position="120"/>
    </location>
</feature>
<reference evidence="2 3" key="2">
    <citation type="submission" date="2018-11" db="EMBL/GenBank/DDBJ databases">
        <authorList>
            <consortium name="Pathogen Informatics"/>
        </authorList>
    </citation>
    <scope>NUCLEOTIDE SEQUENCE [LARGE SCALE GENOMIC DNA]</scope>
    <source>
        <strain evidence="2 3">MHpl1</strain>
    </source>
</reference>
<evidence type="ECO:0000313" key="4">
    <source>
        <dbReference type="WBParaSite" id="HPLM_0001817001-mRNA-1"/>
    </source>
</evidence>
<organism evidence="4">
    <name type="scientific">Haemonchus placei</name>
    <name type="common">Barber's pole worm</name>
    <dbReference type="NCBI Taxonomy" id="6290"/>
    <lineage>
        <taxon>Eukaryota</taxon>
        <taxon>Metazoa</taxon>
        <taxon>Ecdysozoa</taxon>
        <taxon>Nematoda</taxon>
        <taxon>Chromadorea</taxon>
        <taxon>Rhabditida</taxon>
        <taxon>Rhabditina</taxon>
        <taxon>Rhabditomorpha</taxon>
        <taxon>Strongyloidea</taxon>
        <taxon>Trichostrongylidae</taxon>
        <taxon>Haemonchus</taxon>
    </lineage>
</organism>
<dbReference type="OrthoDB" id="5896738at2759"/>
<sequence>MKREEEDGKRRWGGGHLHDQKFISNKEYNVNMVFTGYTSMTMIMKMRYRHFSLFFQKICGVCGGLTKHRDIVQNITVCTKVCQQNTIEEGDTLAQVLRELESLQQTREMLRKKSAELTHLWTLKCPIIRIYLLRISTA</sequence>
<name>A0A0N4X1H4_HAEPC</name>